<evidence type="ECO:0000313" key="3">
    <source>
        <dbReference type="Proteomes" id="UP000243904"/>
    </source>
</evidence>
<dbReference type="Gene3D" id="3.20.20.140">
    <property type="entry name" value="Metal-dependent hydrolases"/>
    <property type="match status" value="1"/>
</dbReference>
<dbReference type="InterPro" id="IPR050138">
    <property type="entry name" value="DHOase/Allantoinase_Hydrolase"/>
</dbReference>
<organism evidence="2 3">
    <name type="scientific">Bradyrhizobium canariense</name>
    <dbReference type="NCBI Taxonomy" id="255045"/>
    <lineage>
        <taxon>Bacteria</taxon>
        <taxon>Pseudomonadati</taxon>
        <taxon>Pseudomonadota</taxon>
        <taxon>Alphaproteobacteria</taxon>
        <taxon>Hyphomicrobiales</taxon>
        <taxon>Nitrobacteraceae</taxon>
        <taxon>Bradyrhizobium</taxon>
    </lineage>
</organism>
<dbReference type="PANTHER" id="PTHR43668:SF2">
    <property type="entry name" value="ALLANTOINASE"/>
    <property type="match status" value="1"/>
</dbReference>
<keyword evidence="3" id="KW-1185">Reference proteome</keyword>
<protein>
    <submittedName>
        <fullName evidence="2">Allantoinase</fullName>
    </submittedName>
</protein>
<dbReference type="EMBL" id="LT629750">
    <property type="protein sequence ID" value="SDT23665.1"/>
    <property type="molecule type" value="Genomic_DNA"/>
</dbReference>
<feature type="domain" description="Amidohydrolase-related" evidence="1">
    <location>
        <begin position="55"/>
        <end position="415"/>
    </location>
</feature>
<dbReference type="Proteomes" id="UP000243904">
    <property type="component" value="Chromosome I"/>
</dbReference>
<dbReference type="GO" id="GO:0004038">
    <property type="term" value="F:allantoinase activity"/>
    <property type="evidence" value="ECO:0007669"/>
    <property type="project" value="TreeGrafter"/>
</dbReference>
<dbReference type="PANTHER" id="PTHR43668">
    <property type="entry name" value="ALLANTOINASE"/>
    <property type="match status" value="1"/>
</dbReference>
<accession>A0A1H1YQA8</accession>
<dbReference type="InterPro" id="IPR006680">
    <property type="entry name" value="Amidohydro-rel"/>
</dbReference>
<dbReference type="AlphaFoldDB" id="A0A1H1YQA8"/>
<dbReference type="Pfam" id="PF01979">
    <property type="entry name" value="Amidohydro_1"/>
    <property type="match status" value="1"/>
</dbReference>
<sequence>MVSNSFDRVIIGDVVLKDRVVEDAYVGISGGIIKAIGHGGPPNSIATDDYSGCLLFPGLVDAQVHSGSHEGYTGLADATRAAAAGGVTTIVDMPFDNPLPVDSVARFRQKVDAVHSLAIVDVGLYVTPPKSKDYAWVAELKSLGACAIKISTYEYHPVRFPRTRTGEMIGLFNAAASADLPVSFHNEDQDIVEFYVNQAKERGETGIEAHWLTRPPIAELVADAQVLELASHTDVRCHIVHSSLESGCTIASEYKKRGNAVTVETCIHYLTLNQDDMKTRGAFLKINPPLRSETDRIELWKSVTRGDIDMISTDHVGWPASRKQDSDIFKNGSGAPGLEGFLPALYTEAVSKRSFCPTLIAKLASENPARHFGFYPRKGSIAIGADADIAVFKKGNNIFDPARLASKIKWSPYDGRAMAGRVEATYLRGDRIYGQNTITAKQGYGRFLAPLS</sequence>
<dbReference type="GO" id="GO:0006145">
    <property type="term" value="P:purine nucleobase catabolic process"/>
    <property type="evidence" value="ECO:0007669"/>
    <property type="project" value="TreeGrafter"/>
</dbReference>
<evidence type="ECO:0000313" key="2">
    <source>
        <dbReference type="EMBL" id="SDT23665.1"/>
    </source>
</evidence>
<dbReference type="GO" id="GO:0005737">
    <property type="term" value="C:cytoplasm"/>
    <property type="evidence" value="ECO:0007669"/>
    <property type="project" value="TreeGrafter"/>
</dbReference>
<reference evidence="3" key="1">
    <citation type="submission" date="2016-10" db="EMBL/GenBank/DDBJ databases">
        <authorList>
            <person name="Varghese N."/>
            <person name="Submissions S."/>
        </authorList>
    </citation>
    <scope>NUCLEOTIDE SEQUENCE [LARGE SCALE GENOMIC DNA]</scope>
    <source>
        <strain evidence="3">GAS369</strain>
    </source>
</reference>
<dbReference type="SUPFAM" id="SSF51338">
    <property type="entry name" value="Composite domain of metallo-dependent hydrolases"/>
    <property type="match status" value="1"/>
</dbReference>
<proteinExistence type="predicted"/>
<dbReference type="InterPro" id="IPR032466">
    <property type="entry name" value="Metal_Hydrolase"/>
</dbReference>
<dbReference type="Gene3D" id="2.30.40.10">
    <property type="entry name" value="Urease, subunit C, domain 1"/>
    <property type="match status" value="1"/>
</dbReference>
<dbReference type="SUPFAM" id="SSF51556">
    <property type="entry name" value="Metallo-dependent hydrolases"/>
    <property type="match status" value="1"/>
</dbReference>
<dbReference type="RefSeq" id="WP_146689171.1">
    <property type="nucleotide sequence ID" value="NZ_LT629750.1"/>
</dbReference>
<evidence type="ECO:0000259" key="1">
    <source>
        <dbReference type="Pfam" id="PF01979"/>
    </source>
</evidence>
<name>A0A1H1YQA8_9BRAD</name>
<dbReference type="InterPro" id="IPR011059">
    <property type="entry name" value="Metal-dep_hydrolase_composite"/>
</dbReference>
<gene>
    <name evidence="2" type="ORF">SAMN05444158_4957</name>
</gene>